<reference evidence="4" key="1">
    <citation type="journal article" date="2019" name="Int. J. Syst. Evol. Microbiol.">
        <title>The Global Catalogue of Microorganisms (GCM) 10K type strain sequencing project: providing services to taxonomists for standard genome sequencing and annotation.</title>
        <authorList>
            <consortium name="The Broad Institute Genomics Platform"/>
            <consortium name="The Broad Institute Genome Sequencing Center for Infectious Disease"/>
            <person name="Wu L."/>
            <person name="Ma J."/>
        </authorList>
    </citation>
    <scope>NUCLEOTIDE SEQUENCE [LARGE SCALE GENOMIC DNA]</scope>
    <source>
        <strain evidence="4">CECT 7184</strain>
    </source>
</reference>
<accession>A0ABT8CN04</accession>
<dbReference type="Gene3D" id="3.30.530.20">
    <property type="match status" value="1"/>
</dbReference>
<evidence type="ECO:0000259" key="2">
    <source>
        <dbReference type="Pfam" id="PF08327"/>
    </source>
</evidence>
<dbReference type="RefSeq" id="WP_290361972.1">
    <property type="nucleotide sequence ID" value="NZ_JAUFQU010000001.1"/>
</dbReference>
<keyword evidence="4" id="KW-1185">Reference proteome</keyword>
<evidence type="ECO:0000256" key="1">
    <source>
        <dbReference type="ARBA" id="ARBA00006817"/>
    </source>
</evidence>
<name>A0ABT8CN04_9FLAO</name>
<evidence type="ECO:0000313" key="4">
    <source>
        <dbReference type="Proteomes" id="UP001242368"/>
    </source>
</evidence>
<dbReference type="Pfam" id="PF08327">
    <property type="entry name" value="AHSA1"/>
    <property type="match status" value="1"/>
</dbReference>
<dbReference type="CDD" id="cd07814">
    <property type="entry name" value="SRPBCC_CalC_Aha1-like"/>
    <property type="match status" value="1"/>
</dbReference>
<dbReference type="InterPro" id="IPR023393">
    <property type="entry name" value="START-like_dom_sf"/>
</dbReference>
<feature type="domain" description="Activator of Hsp90 ATPase homologue 1/2-like C-terminal" evidence="2">
    <location>
        <begin position="11"/>
        <end position="147"/>
    </location>
</feature>
<dbReference type="Proteomes" id="UP001242368">
    <property type="component" value="Unassembled WGS sequence"/>
</dbReference>
<protein>
    <submittedName>
        <fullName evidence="3">SRPBCC domain-containing protein</fullName>
    </submittedName>
</protein>
<dbReference type="SUPFAM" id="SSF55961">
    <property type="entry name" value="Bet v1-like"/>
    <property type="match status" value="1"/>
</dbReference>
<dbReference type="InterPro" id="IPR013538">
    <property type="entry name" value="ASHA1/2-like_C"/>
</dbReference>
<proteinExistence type="inferred from homology"/>
<sequence>MKRLYFEIIIDAPAEKVSKVMLDKDSYQQWTYEFNPGSFYEGSWEQGAKIAFVGISKEGKKEGMSGHIKIHVPNEEIVIEYDGVIENGKERTEGADIEKWIGACESYRFESEGNATHVYVTTDTPEEYEDYFEKTWPKALNKLKQICEI</sequence>
<dbReference type="EMBL" id="JAUFQU010000001">
    <property type="protein sequence ID" value="MDN3705823.1"/>
    <property type="molecule type" value="Genomic_DNA"/>
</dbReference>
<comment type="similarity">
    <text evidence="1">Belongs to the AHA1 family.</text>
</comment>
<organism evidence="3 4">
    <name type="scientific">Paenimyroides ceti</name>
    <dbReference type="NCBI Taxonomy" id="395087"/>
    <lineage>
        <taxon>Bacteria</taxon>
        <taxon>Pseudomonadati</taxon>
        <taxon>Bacteroidota</taxon>
        <taxon>Flavobacteriia</taxon>
        <taxon>Flavobacteriales</taxon>
        <taxon>Flavobacteriaceae</taxon>
        <taxon>Paenimyroides</taxon>
    </lineage>
</organism>
<gene>
    <name evidence="3" type="ORF">QW060_01630</name>
</gene>
<comment type="caution">
    <text evidence="3">The sequence shown here is derived from an EMBL/GenBank/DDBJ whole genome shotgun (WGS) entry which is preliminary data.</text>
</comment>
<evidence type="ECO:0000313" key="3">
    <source>
        <dbReference type="EMBL" id="MDN3705823.1"/>
    </source>
</evidence>